<gene>
    <name evidence="3" type="ORF">AsFPU1_1509</name>
</gene>
<protein>
    <submittedName>
        <fullName evidence="3">Phage capsid protein</fullName>
    </submittedName>
</protein>
<proteinExistence type="predicted"/>
<keyword evidence="1" id="KW-0175">Coiled coil</keyword>
<comment type="caution">
    <text evidence="3">The sequence shown here is derived from an EMBL/GenBank/DDBJ whole genome shotgun (WGS) entry which is preliminary data.</text>
</comment>
<dbReference type="Proteomes" id="UP000287247">
    <property type="component" value="Unassembled WGS sequence"/>
</dbReference>
<reference evidence="4" key="1">
    <citation type="submission" date="2017-05" db="EMBL/GenBank/DDBJ databases">
        <title>Physiological properties and genetic analysis related to exopolysaccharide production of fresh-water unicellular cyanobacterium Aphanothece sacrum, Suizenji Nori, that has been cultured as a food source in Japan.</title>
        <authorList>
            <person name="Kanesaki Y."/>
            <person name="Yoshikawa S."/>
            <person name="Ohki K."/>
        </authorList>
    </citation>
    <scope>NUCLEOTIDE SEQUENCE [LARGE SCALE GENOMIC DNA]</scope>
    <source>
        <strain evidence="4">FPU1</strain>
    </source>
</reference>
<organism evidence="3 4">
    <name type="scientific">Aphanothece sacrum FPU1</name>
    <dbReference type="NCBI Taxonomy" id="1920663"/>
    <lineage>
        <taxon>Bacteria</taxon>
        <taxon>Bacillati</taxon>
        <taxon>Cyanobacteriota</taxon>
        <taxon>Cyanophyceae</taxon>
        <taxon>Oscillatoriophycideae</taxon>
        <taxon>Chroococcales</taxon>
        <taxon>Aphanothecaceae</taxon>
        <taxon>Aphanothece</taxon>
    </lineage>
</organism>
<dbReference type="OrthoDB" id="471184at2"/>
<feature type="transmembrane region" description="Helical" evidence="2">
    <location>
        <begin position="76"/>
        <end position="96"/>
    </location>
</feature>
<name>A0A401IFQ1_APHSA</name>
<feature type="coiled-coil region" evidence="1">
    <location>
        <begin position="4"/>
        <end position="73"/>
    </location>
</feature>
<dbReference type="RefSeq" id="WP_124976394.1">
    <property type="nucleotide sequence ID" value="NZ_BDQK01000006.1"/>
</dbReference>
<keyword evidence="2" id="KW-0812">Transmembrane</keyword>
<dbReference type="Gene3D" id="1.20.5.340">
    <property type="match status" value="1"/>
</dbReference>
<keyword evidence="2" id="KW-1133">Transmembrane helix</keyword>
<accession>A0A401IFQ1</accession>
<evidence type="ECO:0000256" key="1">
    <source>
        <dbReference type="SAM" id="Coils"/>
    </source>
</evidence>
<evidence type="ECO:0000313" key="3">
    <source>
        <dbReference type="EMBL" id="GBF80108.1"/>
    </source>
</evidence>
<keyword evidence="2" id="KW-0472">Membrane</keyword>
<dbReference type="AlphaFoldDB" id="A0A401IFQ1"/>
<keyword evidence="4" id="KW-1185">Reference proteome</keyword>
<evidence type="ECO:0000256" key="2">
    <source>
        <dbReference type="SAM" id="Phobius"/>
    </source>
</evidence>
<dbReference type="EMBL" id="BDQK01000006">
    <property type="protein sequence ID" value="GBF80108.1"/>
    <property type="molecule type" value="Genomic_DNA"/>
</dbReference>
<sequence>MIIETDLKEVLGEIKQQLNEIQKDVTDLKIDMAIVKTTVNSLENRLDSLENGLEKLETEQKTLVKDISDLKGAKSLIIPIIVAVTTSLITLLIRAIPNP</sequence>
<evidence type="ECO:0000313" key="4">
    <source>
        <dbReference type="Proteomes" id="UP000287247"/>
    </source>
</evidence>